<dbReference type="AlphaFoldDB" id="A0A1C7MSE3"/>
<keyword evidence="2" id="KW-0503">Monooxygenase</keyword>
<dbReference type="InterPro" id="IPR032710">
    <property type="entry name" value="NTF2-like_dom_sf"/>
</dbReference>
<organism evidence="2 3">
    <name type="scientific">Grifola frondosa</name>
    <name type="common">Maitake</name>
    <name type="synonym">Polyporus frondosus</name>
    <dbReference type="NCBI Taxonomy" id="5627"/>
    <lineage>
        <taxon>Eukaryota</taxon>
        <taxon>Fungi</taxon>
        <taxon>Dikarya</taxon>
        <taxon>Basidiomycota</taxon>
        <taxon>Agaricomycotina</taxon>
        <taxon>Agaricomycetes</taxon>
        <taxon>Polyporales</taxon>
        <taxon>Grifolaceae</taxon>
        <taxon>Grifola</taxon>
    </lineage>
</organism>
<keyword evidence="1" id="KW-0560">Oxidoreductase</keyword>
<dbReference type="SUPFAM" id="SSF51905">
    <property type="entry name" value="FAD/NAD(P)-binding domain"/>
    <property type="match status" value="2"/>
</dbReference>
<dbReference type="Gene3D" id="3.10.450.50">
    <property type="match status" value="1"/>
</dbReference>
<accession>A0A1C7MSE3</accession>
<dbReference type="GO" id="GO:0050660">
    <property type="term" value="F:flavin adenine dinucleotide binding"/>
    <property type="evidence" value="ECO:0007669"/>
    <property type="project" value="TreeGrafter"/>
</dbReference>
<keyword evidence="3" id="KW-1185">Reference proteome</keyword>
<name>A0A1C7MSE3_GRIFR</name>
<dbReference type="EMBL" id="LUGG01000001">
    <property type="protein sequence ID" value="OBZ79359.1"/>
    <property type="molecule type" value="Genomic_DNA"/>
</dbReference>
<dbReference type="InterPro" id="IPR036188">
    <property type="entry name" value="FAD/NAD-bd_sf"/>
</dbReference>
<dbReference type="STRING" id="5627.A0A1C7MSE3"/>
<keyword evidence="2" id="KW-0670">Pyruvate</keyword>
<dbReference type="SUPFAM" id="SSF54427">
    <property type="entry name" value="NTF2-like"/>
    <property type="match status" value="1"/>
</dbReference>
<evidence type="ECO:0000313" key="2">
    <source>
        <dbReference type="EMBL" id="OBZ79359.1"/>
    </source>
</evidence>
<reference evidence="2 3" key="1">
    <citation type="submission" date="2016-03" db="EMBL/GenBank/DDBJ databases">
        <title>Whole genome sequencing of Grifola frondosa 9006-11.</title>
        <authorList>
            <person name="Min B."/>
            <person name="Park H."/>
            <person name="Kim J.-G."/>
            <person name="Cho H."/>
            <person name="Oh Y.-L."/>
            <person name="Kong W.-S."/>
            <person name="Choi I.-G."/>
        </authorList>
    </citation>
    <scope>NUCLEOTIDE SEQUENCE [LARGE SCALE GENOMIC DNA]</scope>
    <source>
        <strain evidence="2 3">9006-11</strain>
    </source>
</reference>
<dbReference type="OrthoDB" id="74360at2759"/>
<sequence>MSAAVDTPQPSLPTLDKLGVQSIPADLDVKKVASAWLQALSQHVSSNDIDGILDLFVDDPWWRDMLALTWEFRTFHGRAIVKKFLQDRLASSKFSSLKLVDALLETPYPDLAWIQGQFDFETDIGTGSGVFRLVPSSSGVWKGFTIYTNLESLKAFPESVGPRRNFLPNHGKWKSGRDHEKEFVESDPQVLIIGGGQSGLDVAARLKNLNVPTLVVEKNARIGDQWRYRYQALCLHDPVWYDHMPYLPFPPTWPVYTPAQKLANWLEYYAEALELNVWTSSTVTHAEQAADKKWIVTVQRGDGTERKFRVDHLIFAIGLGGGNPNIPNIPGQSEFQGQVLHSTEHKSARDHIGKKVVIIGASTSAHDIASDYVEHGVDVTMYQRDSVYVMSTKEGMPRMFGDIYWEDKYPVEVADRVNASIPIWIYKLLWQRITKDIAEADKATLDGLKKVGFKLNLGDDDAGFLTLAMRRGGGYYLDVGTSQLVIDGKIKLKSDSKLSRFTKTGLLFEDGSELPADVVLFATGFDSPALTIAKIVGEKVASQIKPLWGLNEEGELRTVWRDTGVPNLWFMMGNLSWCRFHSKHLALQIKAQQEGILGTRYE</sequence>
<dbReference type="PANTHER" id="PTHR43539:SF26">
    <property type="entry name" value="MONOOXYGENASE, PUTATIVE-RELATED"/>
    <property type="match status" value="1"/>
</dbReference>
<dbReference type="Gene3D" id="3.50.50.60">
    <property type="entry name" value="FAD/NAD(P)-binding domain"/>
    <property type="match status" value="2"/>
</dbReference>
<dbReference type="Pfam" id="PF13738">
    <property type="entry name" value="Pyr_redox_3"/>
    <property type="match status" value="1"/>
</dbReference>
<evidence type="ECO:0000313" key="3">
    <source>
        <dbReference type="Proteomes" id="UP000092993"/>
    </source>
</evidence>
<dbReference type="Proteomes" id="UP000092993">
    <property type="component" value="Unassembled WGS sequence"/>
</dbReference>
<comment type="caution">
    <text evidence="2">The sequence shown here is derived from an EMBL/GenBank/DDBJ whole genome shotgun (WGS) entry which is preliminary data.</text>
</comment>
<protein>
    <submittedName>
        <fullName evidence="2">Putative indole-3-pyruvate monooxygenase YUCCA8</fullName>
    </submittedName>
</protein>
<evidence type="ECO:0000256" key="1">
    <source>
        <dbReference type="ARBA" id="ARBA00023002"/>
    </source>
</evidence>
<gene>
    <name evidence="2" type="primary">YUC8</name>
    <name evidence="2" type="ORF">A0H81_00031</name>
</gene>
<dbReference type="PANTHER" id="PTHR43539">
    <property type="entry name" value="FLAVIN-BINDING MONOOXYGENASE-LIKE PROTEIN (AFU_ORTHOLOGUE AFUA_4G09220)"/>
    <property type="match status" value="1"/>
</dbReference>
<dbReference type="OMA" id="LWFMMGN"/>
<dbReference type="PRINTS" id="PR00411">
    <property type="entry name" value="PNDRDTASEI"/>
</dbReference>
<dbReference type="InterPro" id="IPR050982">
    <property type="entry name" value="Auxin_biosynth/cation_transpt"/>
</dbReference>
<proteinExistence type="predicted"/>
<dbReference type="GO" id="GO:0004497">
    <property type="term" value="F:monooxygenase activity"/>
    <property type="evidence" value="ECO:0007669"/>
    <property type="project" value="UniProtKB-KW"/>
</dbReference>